<name>A0A508TRH8_9BRAD</name>
<protein>
    <submittedName>
        <fullName evidence="1">Uncharacterized protein</fullName>
    </submittedName>
</protein>
<evidence type="ECO:0000313" key="1">
    <source>
        <dbReference type="EMBL" id="VIO76838.1"/>
    </source>
</evidence>
<sequence length="44" mass="4933">MFEAYSHSNQERLIATSCVEKEVRFGSQAVDSGQPRSVRSVQMS</sequence>
<keyword evidence="2" id="KW-1185">Reference proteome</keyword>
<dbReference type="Proteomes" id="UP000328092">
    <property type="component" value="Unassembled WGS sequence"/>
</dbReference>
<comment type="caution">
    <text evidence="1">The sequence shown here is derived from an EMBL/GenBank/DDBJ whole genome shotgun (WGS) entry which is preliminary data.</text>
</comment>
<dbReference type="EMBL" id="CAADFC020000028">
    <property type="protein sequence ID" value="VIO76838.1"/>
    <property type="molecule type" value="Genomic_DNA"/>
</dbReference>
<accession>A0A508TRH8</accession>
<evidence type="ECO:0000313" key="2">
    <source>
        <dbReference type="Proteomes" id="UP000328092"/>
    </source>
</evidence>
<gene>
    <name evidence="1" type="ORF">CI1B_67160</name>
</gene>
<dbReference type="AlphaFoldDB" id="A0A508TRH8"/>
<reference evidence="1" key="1">
    <citation type="submission" date="2019-02" db="EMBL/GenBank/DDBJ databases">
        <authorList>
            <person name="Pothier F.J."/>
        </authorList>
    </citation>
    <scope>NUCLEOTIDE SEQUENCE</scope>
    <source>
        <strain evidence="1">CI-1B</strain>
    </source>
</reference>
<organism evidence="1 2">
    <name type="scientific">Bradyrhizobium ivorense</name>
    <dbReference type="NCBI Taxonomy" id="2511166"/>
    <lineage>
        <taxon>Bacteria</taxon>
        <taxon>Pseudomonadati</taxon>
        <taxon>Pseudomonadota</taxon>
        <taxon>Alphaproteobacteria</taxon>
        <taxon>Hyphomicrobiales</taxon>
        <taxon>Nitrobacteraceae</taxon>
        <taxon>Bradyrhizobium</taxon>
    </lineage>
</organism>
<proteinExistence type="predicted"/>